<dbReference type="AlphaFoldDB" id="A0A369M445"/>
<accession>A0A369M445</accession>
<dbReference type="InterPro" id="IPR025159">
    <property type="entry name" value="AbiEi_N"/>
</dbReference>
<evidence type="ECO:0000313" key="2">
    <source>
        <dbReference type="EMBL" id="RDB65235.1"/>
    </source>
</evidence>
<feature type="domain" description="AbiEi antitoxin N-terminal" evidence="1">
    <location>
        <begin position="5"/>
        <end position="53"/>
    </location>
</feature>
<gene>
    <name evidence="2" type="ORF">C1877_07775</name>
</gene>
<sequence length="201" mass="21703">MGRSEEIAEFVEDSGGIASAAQIAKAGFLPGSISYALESGAIDKLTRGVYCLPEVFDDEFAAISYRWSKCVLSHGSALYLAGLSDKVPAAIDVTVPRGYNPRGLTQEYPDTKIHRLSPELYEFGIVKAKSPGGGTVKAYCAERAVADLISQRVSEGADPQLVRDAVAGYFKRKGADLPKLARMCNALGVEKEFRMYLEVLT</sequence>
<dbReference type="GeneID" id="78359591"/>
<organism evidence="2 3">
    <name type="scientific">Gordonibacter pamelaeae</name>
    <dbReference type="NCBI Taxonomy" id="471189"/>
    <lineage>
        <taxon>Bacteria</taxon>
        <taxon>Bacillati</taxon>
        <taxon>Actinomycetota</taxon>
        <taxon>Coriobacteriia</taxon>
        <taxon>Eggerthellales</taxon>
        <taxon>Eggerthellaceae</taxon>
        <taxon>Gordonibacter</taxon>
    </lineage>
</organism>
<dbReference type="RefSeq" id="WP_035586193.1">
    <property type="nucleotide sequence ID" value="NZ_CABMMS010000004.1"/>
</dbReference>
<dbReference type="OrthoDB" id="9801429at2"/>
<proteinExistence type="predicted"/>
<dbReference type="EMBL" id="PPTS01000004">
    <property type="protein sequence ID" value="RDB65235.1"/>
    <property type="molecule type" value="Genomic_DNA"/>
</dbReference>
<evidence type="ECO:0000259" key="1">
    <source>
        <dbReference type="Pfam" id="PF13338"/>
    </source>
</evidence>
<dbReference type="Proteomes" id="UP000254000">
    <property type="component" value="Unassembled WGS sequence"/>
</dbReference>
<name>A0A369M445_9ACTN</name>
<dbReference type="Pfam" id="PF13338">
    <property type="entry name" value="AbiEi_4"/>
    <property type="match status" value="1"/>
</dbReference>
<evidence type="ECO:0000313" key="3">
    <source>
        <dbReference type="Proteomes" id="UP000254000"/>
    </source>
</evidence>
<keyword evidence="3" id="KW-1185">Reference proteome</keyword>
<reference evidence="2 3" key="1">
    <citation type="journal article" date="2018" name="Elife">
        <title>Discovery and characterization of a prevalent human gut bacterial enzyme sufficient for the inactivation of a family of plant toxins.</title>
        <authorList>
            <person name="Koppel N."/>
            <person name="Bisanz J.E."/>
            <person name="Pandelia M.E."/>
            <person name="Turnbaugh P.J."/>
            <person name="Balskus E.P."/>
        </authorList>
    </citation>
    <scope>NUCLEOTIDE SEQUENCE [LARGE SCALE GENOMIC DNA]</scope>
    <source>
        <strain evidence="2 3">3C</strain>
    </source>
</reference>
<protein>
    <recommendedName>
        <fullName evidence="1">AbiEi antitoxin N-terminal domain-containing protein</fullName>
    </recommendedName>
</protein>
<comment type="caution">
    <text evidence="2">The sequence shown here is derived from an EMBL/GenBank/DDBJ whole genome shotgun (WGS) entry which is preliminary data.</text>
</comment>